<feature type="region of interest" description="Disordered" evidence="1">
    <location>
        <begin position="44"/>
        <end position="68"/>
    </location>
</feature>
<dbReference type="EMBL" id="JAUTBL010000002">
    <property type="protein sequence ID" value="MDQ1185433.1"/>
    <property type="molecule type" value="Genomic_DNA"/>
</dbReference>
<sequence>MPFFRNIVFTAVLVGLIAGLAVSAMQAVGTTPLILQAETFESAGGEAGHSHDAATPADHHHDAEAWTPADGFERNAYYRGR</sequence>
<reference evidence="2 3" key="1">
    <citation type="submission" date="2023-07" db="EMBL/GenBank/DDBJ databases">
        <title>Functional and genomic diversity of the sorghum phyllosphere microbiome.</title>
        <authorList>
            <person name="Shade A."/>
        </authorList>
    </citation>
    <scope>NUCLEOTIDE SEQUENCE [LARGE SCALE GENOMIC DNA]</scope>
    <source>
        <strain evidence="2 3">SORGH_AS_1126</strain>
    </source>
</reference>
<proteinExistence type="predicted"/>
<evidence type="ECO:0000313" key="3">
    <source>
        <dbReference type="Proteomes" id="UP001224781"/>
    </source>
</evidence>
<protein>
    <submittedName>
        <fullName evidence="2">Cobalt transporter CbtA</fullName>
    </submittedName>
</protein>
<evidence type="ECO:0000313" key="2">
    <source>
        <dbReference type="EMBL" id="MDQ1185433.1"/>
    </source>
</evidence>
<evidence type="ECO:0000256" key="1">
    <source>
        <dbReference type="SAM" id="MobiDB-lite"/>
    </source>
</evidence>
<dbReference type="Pfam" id="PF09490">
    <property type="entry name" value="CbtA"/>
    <property type="match status" value="1"/>
</dbReference>
<feature type="compositionally biased region" description="Basic and acidic residues" evidence="1">
    <location>
        <begin position="48"/>
        <end position="64"/>
    </location>
</feature>
<keyword evidence="3" id="KW-1185">Reference proteome</keyword>
<gene>
    <name evidence="2" type="ORF">QE408_002576</name>
</gene>
<dbReference type="Proteomes" id="UP001224781">
    <property type="component" value="Unassembled WGS sequence"/>
</dbReference>
<name>A0ABU0UKS2_9HYPH</name>
<organism evidence="2 3">
    <name type="scientific">Agrobacterium larrymoorei</name>
    <dbReference type="NCBI Taxonomy" id="160699"/>
    <lineage>
        <taxon>Bacteria</taxon>
        <taxon>Pseudomonadati</taxon>
        <taxon>Pseudomonadota</taxon>
        <taxon>Alphaproteobacteria</taxon>
        <taxon>Hyphomicrobiales</taxon>
        <taxon>Rhizobiaceae</taxon>
        <taxon>Rhizobium/Agrobacterium group</taxon>
        <taxon>Agrobacterium</taxon>
    </lineage>
</organism>
<comment type="caution">
    <text evidence="2">The sequence shown here is derived from an EMBL/GenBank/DDBJ whole genome shotgun (WGS) entry which is preliminary data.</text>
</comment>
<dbReference type="InterPro" id="IPR012666">
    <property type="entry name" value="CbtA_put"/>
</dbReference>
<accession>A0ABU0UKS2</accession>